<dbReference type="SUPFAM" id="SSF55068">
    <property type="entry name" value="Peptide methionine sulfoxide reductase"/>
    <property type="match status" value="1"/>
</dbReference>
<evidence type="ECO:0000313" key="8">
    <source>
        <dbReference type="Proteomes" id="UP000054359"/>
    </source>
</evidence>
<dbReference type="PANTHER" id="PTHR43774">
    <property type="entry name" value="PEPTIDE METHIONINE SULFOXIDE REDUCTASE"/>
    <property type="match status" value="1"/>
</dbReference>
<evidence type="ECO:0000256" key="4">
    <source>
        <dbReference type="ARBA" id="ARBA00030643"/>
    </source>
</evidence>
<dbReference type="InterPro" id="IPR036509">
    <property type="entry name" value="Met_Sox_Rdtase_MsrA_sf"/>
</dbReference>
<dbReference type="Pfam" id="PF20939">
    <property type="entry name" value="MsrA_helical"/>
    <property type="match status" value="1"/>
</dbReference>
<keyword evidence="8" id="KW-1185">Reference proteome</keyword>
<feature type="domain" description="Selenoprotein methionine sulfoxide reductase A helical" evidence="6">
    <location>
        <begin position="160"/>
        <end position="197"/>
    </location>
</feature>
<dbReference type="EMBL" id="KK117037">
    <property type="protein sequence ID" value="KFM69385.1"/>
    <property type="molecule type" value="Genomic_DNA"/>
</dbReference>
<evidence type="ECO:0000256" key="2">
    <source>
        <dbReference type="ARBA" id="ARBA00012502"/>
    </source>
</evidence>
<dbReference type="GO" id="GO:0008113">
    <property type="term" value="F:peptide-methionine (S)-S-oxide reductase activity"/>
    <property type="evidence" value="ECO:0007669"/>
    <property type="project" value="UniProtKB-EC"/>
</dbReference>
<dbReference type="InterPro" id="IPR049006">
    <property type="entry name" value="MsrA_helical"/>
</dbReference>
<dbReference type="OMA" id="RNQYMSA"/>
<dbReference type="Pfam" id="PF01625">
    <property type="entry name" value="PMSR"/>
    <property type="match status" value="1"/>
</dbReference>
<protein>
    <recommendedName>
        <fullName evidence="2">peptide-methionine (S)-S-oxide reductase</fullName>
        <ecNumber evidence="2">1.8.4.11</ecNumber>
    </recommendedName>
    <alternativeName>
        <fullName evidence="4">Peptide-methionine (S)-S-oxide reductase</fullName>
    </alternativeName>
</protein>
<dbReference type="PANTHER" id="PTHR43774:SF1">
    <property type="entry name" value="PEPTIDE METHIONINE SULFOXIDE REDUCTASE MSRA 2"/>
    <property type="match status" value="1"/>
</dbReference>
<dbReference type="Gene3D" id="3.30.1060.10">
    <property type="entry name" value="Peptide methionine sulphoxide reductase MsrA"/>
    <property type="match status" value="1"/>
</dbReference>
<gene>
    <name evidence="7" type="ORF">X975_13903</name>
</gene>
<evidence type="ECO:0000256" key="1">
    <source>
        <dbReference type="ARBA" id="ARBA00005591"/>
    </source>
</evidence>
<dbReference type="FunFam" id="3.30.1060.10:FF:000004">
    <property type="entry name" value="Peptide methionine sulfoxide reductase A5"/>
    <property type="match status" value="1"/>
</dbReference>
<dbReference type="EC" id="1.8.4.11" evidence="2"/>
<evidence type="ECO:0000259" key="6">
    <source>
        <dbReference type="Pfam" id="PF20939"/>
    </source>
</evidence>
<feature type="non-terminal residue" evidence="7">
    <location>
        <position position="226"/>
    </location>
</feature>
<dbReference type="Proteomes" id="UP000054359">
    <property type="component" value="Unassembled WGS sequence"/>
</dbReference>
<dbReference type="AlphaFoldDB" id="A0A087TW96"/>
<dbReference type="OrthoDB" id="77405at2759"/>
<dbReference type="InterPro" id="IPR002569">
    <property type="entry name" value="Met_Sox_Rdtase_MsrA_dom"/>
</dbReference>
<dbReference type="HAMAP" id="MF_01401">
    <property type="entry name" value="MsrA"/>
    <property type="match status" value="1"/>
</dbReference>
<feature type="domain" description="Peptide methionine sulphoxide reductase MsrA" evidence="5">
    <location>
        <begin position="6"/>
        <end position="142"/>
    </location>
</feature>
<keyword evidence="3" id="KW-0560">Oxidoreductase</keyword>
<dbReference type="STRING" id="407821.A0A087TW96"/>
<accession>A0A087TW96</accession>
<evidence type="ECO:0000259" key="5">
    <source>
        <dbReference type="Pfam" id="PF01625"/>
    </source>
</evidence>
<comment type="similarity">
    <text evidence="1">Belongs to the MsrA Met sulfoxide reductase family.</text>
</comment>
<sequence>MSNTEKACFGLACFWTPDARFGCCRGVFRTRVGYCGGTGPAPNYPSVNDHTEAIEVEYDNSAISFEDLLQLFWVFHDPCSCQKRQYMSAIFYLNDQQKMLAEKSKELREKELGKQVTTQILPLNVFHEAEDYHQKYFLRTYHRTFYNSLSVENPVTSTRDARLNGYLCGYGSLQELDEEKELLGLDEEQLNYVKQHITGEQKPAVVEPFLRTVVQVAYNYVKTAFS</sequence>
<organism evidence="7 8">
    <name type="scientific">Stegodyphus mimosarum</name>
    <name type="common">African social velvet spider</name>
    <dbReference type="NCBI Taxonomy" id="407821"/>
    <lineage>
        <taxon>Eukaryota</taxon>
        <taxon>Metazoa</taxon>
        <taxon>Ecdysozoa</taxon>
        <taxon>Arthropoda</taxon>
        <taxon>Chelicerata</taxon>
        <taxon>Arachnida</taxon>
        <taxon>Araneae</taxon>
        <taxon>Araneomorphae</taxon>
        <taxon>Entelegynae</taxon>
        <taxon>Eresoidea</taxon>
        <taxon>Eresidae</taxon>
        <taxon>Stegodyphus</taxon>
    </lineage>
</organism>
<reference evidence="7 8" key="1">
    <citation type="submission" date="2013-11" db="EMBL/GenBank/DDBJ databases">
        <title>Genome sequencing of Stegodyphus mimosarum.</title>
        <authorList>
            <person name="Bechsgaard J."/>
        </authorList>
    </citation>
    <scope>NUCLEOTIDE SEQUENCE [LARGE SCALE GENOMIC DNA]</scope>
</reference>
<name>A0A087TW96_STEMI</name>
<evidence type="ECO:0000313" key="7">
    <source>
        <dbReference type="EMBL" id="KFM69385.1"/>
    </source>
</evidence>
<proteinExistence type="inferred from homology"/>
<evidence type="ECO:0000256" key="3">
    <source>
        <dbReference type="ARBA" id="ARBA00023002"/>
    </source>
</evidence>